<gene>
    <name evidence="1" type="ORF">EKG35_08005</name>
</gene>
<name>A0A431UU16_9BACI</name>
<organism evidence="1 2">
    <name type="scientific">Lysinibacillus telephonicus</name>
    <dbReference type="NCBI Taxonomy" id="1714840"/>
    <lineage>
        <taxon>Bacteria</taxon>
        <taxon>Bacillati</taxon>
        <taxon>Bacillota</taxon>
        <taxon>Bacilli</taxon>
        <taxon>Bacillales</taxon>
        <taxon>Bacillaceae</taxon>
        <taxon>Lysinibacillus</taxon>
    </lineage>
</organism>
<dbReference type="AlphaFoldDB" id="A0A431UU16"/>
<evidence type="ECO:0000313" key="2">
    <source>
        <dbReference type="Proteomes" id="UP000276349"/>
    </source>
</evidence>
<evidence type="ECO:0000313" key="1">
    <source>
        <dbReference type="EMBL" id="RTQ93691.1"/>
    </source>
</evidence>
<reference evidence="1 2" key="1">
    <citation type="submission" date="2018-12" db="EMBL/GenBank/DDBJ databases">
        <authorList>
            <person name="Yu L."/>
        </authorList>
    </citation>
    <scope>NUCLEOTIDE SEQUENCE [LARGE SCALE GENOMIC DNA]</scope>
    <source>
        <strain evidence="1 2">S5H2222</strain>
    </source>
</reference>
<dbReference type="RefSeq" id="WP_126293923.1">
    <property type="nucleotide sequence ID" value="NZ_RXNR01000017.1"/>
</dbReference>
<dbReference type="EMBL" id="RXNR01000017">
    <property type="protein sequence ID" value="RTQ93691.1"/>
    <property type="molecule type" value="Genomic_DNA"/>
</dbReference>
<proteinExistence type="predicted"/>
<dbReference type="Gene3D" id="3.40.50.300">
    <property type="entry name" value="P-loop containing nucleotide triphosphate hydrolases"/>
    <property type="match status" value="1"/>
</dbReference>
<comment type="caution">
    <text evidence="1">The sequence shown here is derived from an EMBL/GenBank/DDBJ whole genome shotgun (WGS) entry which is preliminary data.</text>
</comment>
<evidence type="ECO:0008006" key="3">
    <source>
        <dbReference type="Google" id="ProtNLM"/>
    </source>
</evidence>
<protein>
    <recommendedName>
        <fullName evidence="3">SF4 helicase domain-containing protein</fullName>
    </recommendedName>
</protein>
<accession>A0A431UU16</accession>
<dbReference type="InterPro" id="IPR027417">
    <property type="entry name" value="P-loop_NTPase"/>
</dbReference>
<sequence>MDQAITIQTMDHNSNKEKASSSLWHYFEKDFIDETIIQYEQKVSTGLSNLDVALDGGISPKLYCLIGRMSDERNPFLSFMAEHLASNGYTVLYFTNHDTENCLLQQILVRQDYKRYRDQSLYLPDIINKISSSHRTLKDYRASLYPILTNIQVETCTYVDAEVVEEKISSYKKMNSKVAILIDEQELPNQQSKIERIREQIYLKNINKIATQYEVPIFMNVTLAKGDFERITAGFRTTLEIETIVDNIILFIKPEPIHSTLNPFVLKLVIRSKSSPYHSQMAHLTYHPTPFYFQDA</sequence>
<dbReference type="Proteomes" id="UP000276349">
    <property type="component" value="Unassembled WGS sequence"/>
</dbReference>
<dbReference type="OrthoDB" id="2973901at2"/>
<keyword evidence="2" id="KW-1185">Reference proteome</keyword>